<dbReference type="AlphaFoldDB" id="A0A6M3XZF6"/>
<gene>
    <name evidence="1" type="ORF">TM448B04471_0005</name>
</gene>
<evidence type="ECO:0000313" key="1">
    <source>
        <dbReference type="EMBL" id="QJI03385.1"/>
    </source>
</evidence>
<reference evidence="1" key="1">
    <citation type="submission" date="2020-03" db="EMBL/GenBank/DDBJ databases">
        <title>The deep terrestrial virosphere.</title>
        <authorList>
            <person name="Holmfeldt K."/>
            <person name="Nilsson E."/>
            <person name="Simone D."/>
            <person name="Lopez-Fernandez M."/>
            <person name="Wu X."/>
            <person name="de Brujin I."/>
            <person name="Lundin D."/>
            <person name="Andersson A."/>
            <person name="Bertilsson S."/>
            <person name="Dopson M."/>
        </authorList>
    </citation>
    <scope>NUCLEOTIDE SEQUENCE</scope>
    <source>
        <strain evidence="1">TM448B04471</strain>
    </source>
</reference>
<name>A0A6M3XZF6_9ZZZZ</name>
<accession>A0A6M3XZF6</accession>
<proteinExistence type="predicted"/>
<dbReference type="InterPro" id="IPR056076">
    <property type="entry name" value="DUF7659"/>
</dbReference>
<dbReference type="EMBL" id="MT145083">
    <property type="protein sequence ID" value="QJI03385.1"/>
    <property type="molecule type" value="Genomic_DNA"/>
</dbReference>
<dbReference type="Pfam" id="PF24692">
    <property type="entry name" value="DUF7659"/>
    <property type="match status" value="1"/>
</dbReference>
<protein>
    <submittedName>
        <fullName evidence="1">Uncharacterized protein</fullName>
    </submittedName>
</protein>
<sequence length="138" mass="15622">MNYQEMKREQEKELSDFEGIFYAFSDKQFNEGMVEVGLVASDTDKIYSLGAGGYILKEKSEAFHTMFKKFSDRMETALKDKDFLLDALTYELCNHEYCITCDVDEALNAFGLTVEGIQALDFGVEVLSVARAEAMKSC</sequence>
<organism evidence="1">
    <name type="scientific">viral metagenome</name>
    <dbReference type="NCBI Taxonomy" id="1070528"/>
    <lineage>
        <taxon>unclassified sequences</taxon>
        <taxon>metagenomes</taxon>
        <taxon>organismal metagenomes</taxon>
    </lineage>
</organism>